<dbReference type="Proteomes" id="UP000664731">
    <property type="component" value="Unassembled WGS sequence"/>
</dbReference>
<dbReference type="Gene3D" id="3.30.420.150">
    <property type="entry name" value="Exopolyphosphatase. Domain 2"/>
    <property type="match status" value="1"/>
</dbReference>
<dbReference type="AlphaFoldDB" id="A0A939KBH4"/>
<dbReference type="InterPro" id="IPR043129">
    <property type="entry name" value="ATPase_NBD"/>
</dbReference>
<comment type="caution">
    <text evidence="2">The sequence shown here is derived from an EMBL/GenBank/DDBJ whole genome shotgun (WGS) entry which is preliminary data.</text>
</comment>
<evidence type="ECO:0000313" key="3">
    <source>
        <dbReference type="Proteomes" id="UP000664731"/>
    </source>
</evidence>
<dbReference type="PANTHER" id="PTHR30005:SF0">
    <property type="entry name" value="RETROGRADE REGULATION PROTEIN 2"/>
    <property type="match status" value="1"/>
</dbReference>
<dbReference type="InterPro" id="IPR003695">
    <property type="entry name" value="Ppx_GppA_N"/>
</dbReference>
<dbReference type="InterPro" id="IPR050273">
    <property type="entry name" value="GppA/Ppx_hydrolase"/>
</dbReference>
<accession>A0A939KBH4</accession>
<dbReference type="CDD" id="cd24053">
    <property type="entry name" value="ASKHA_NBD_EcPPX-GppA-like"/>
    <property type="match status" value="1"/>
</dbReference>
<dbReference type="EMBL" id="JAFNME010000059">
    <property type="protein sequence ID" value="MBO1250920.1"/>
    <property type="molecule type" value="Genomic_DNA"/>
</dbReference>
<reference evidence="2" key="1">
    <citation type="submission" date="2021-03" db="EMBL/GenBank/DDBJ databases">
        <title>Comamonas denitrificans.</title>
        <authorList>
            <person name="Finster K."/>
        </authorList>
    </citation>
    <scope>NUCLEOTIDE SEQUENCE</scope>
    <source>
        <strain evidence="2">MM2021_4</strain>
    </source>
</reference>
<dbReference type="SUPFAM" id="SSF53067">
    <property type="entry name" value="Actin-like ATPase domain"/>
    <property type="match status" value="2"/>
</dbReference>
<gene>
    <name evidence="2" type="ORF">J1777_14025</name>
</gene>
<dbReference type="Gene3D" id="3.30.420.40">
    <property type="match status" value="1"/>
</dbReference>
<dbReference type="GO" id="GO:0016462">
    <property type="term" value="F:pyrophosphatase activity"/>
    <property type="evidence" value="ECO:0007669"/>
    <property type="project" value="TreeGrafter"/>
</dbReference>
<dbReference type="PANTHER" id="PTHR30005">
    <property type="entry name" value="EXOPOLYPHOSPHATASE"/>
    <property type="match status" value="1"/>
</dbReference>
<evidence type="ECO:0000313" key="2">
    <source>
        <dbReference type="EMBL" id="MBO1250920.1"/>
    </source>
</evidence>
<feature type="domain" description="Ppx/GppA phosphatase N-terminal" evidence="1">
    <location>
        <begin position="38"/>
        <end position="300"/>
    </location>
</feature>
<dbReference type="Pfam" id="PF02541">
    <property type="entry name" value="Ppx-GppA"/>
    <property type="match status" value="1"/>
</dbReference>
<sequence length="305" mass="32240">MEHPPTIAAIDLGSNSFRLEIGFFRGSEFVRQHYIKRTLRQGACLENGCLSAAAMQAGWACLAEFGQLLHQHQVQHARAVATQTLREARNSADFVREGSRLLGGLPIDIISGEQEAALIYRGVASQLPPSTDRRLIVDLGGRSTEITLGQGLQAQQLASYPLGSVLWTGRFFGDGVLSEAAFAQAEAAASTVLAQATTLFPIGSWDCAYASAGTATAVSDVLAAHGHGASPITRAEVYWLRAQLLRCGHIGQLALPGLRADKAPVVAGGLSVLLALFHTLQLQAMVPAQGALRIGVLHSLCTPTA</sequence>
<evidence type="ECO:0000259" key="1">
    <source>
        <dbReference type="Pfam" id="PF02541"/>
    </source>
</evidence>
<keyword evidence="3" id="KW-1185">Reference proteome</keyword>
<protein>
    <recommendedName>
        <fullName evidence="1">Ppx/GppA phosphatase N-terminal domain-containing protein</fullName>
    </recommendedName>
</protein>
<name>A0A939KBH4_9BURK</name>
<organism evidence="2 3">
    <name type="scientific">Comamonas denitrificans</name>
    <dbReference type="NCBI Taxonomy" id="117506"/>
    <lineage>
        <taxon>Bacteria</taxon>
        <taxon>Pseudomonadati</taxon>
        <taxon>Pseudomonadota</taxon>
        <taxon>Betaproteobacteria</taxon>
        <taxon>Burkholderiales</taxon>
        <taxon>Comamonadaceae</taxon>
        <taxon>Comamonas</taxon>
    </lineage>
</organism>
<dbReference type="RefSeq" id="WP_207576289.1">
    <property type="nucleotide sequence ID" value="NZ_JAFNME010000059.1"/>
</dbReference>
<proteinExistence type="predicted"/>